<accession>A0ABM0IM60</accession>
<dbReference type="GeneID" id="101638057"/>
<proteinExistence type="inferred from homology"/>
<evidence type="ECO:0000256" key="4">
    <source>
        <dbReference type="ARBA" id="ARBA00022525"/>
    </source>
</evidence>
<name>A0ABM0IM60_ECHTE</name>
<evidence type="ECO:0000256" key="3">
    <source>
        <dbReference type="ARBA" id="ARBA00022514"/>
    </source>
</evidence>
<dbReference type="SMART" id="SM00199">
    <property type="entry name" value="SCY"/>
    <property type="match status" value="1"/>
</dbReference>
<keyword evidence="7" id="KW-1185">Reference proteome</keyword>
<feature type="signal peptide" evidence="5">
    <location>
        <begin position="1"/>
        <end position="37"/>
    </location>
</feature>
<evidence type="ECO:0000313" key="7">
    <source>
        <dbReference type="Proteomes" id="UP000694863"/>
    </source>
</evidence>
<dbReference type="PANTHER" id="PTHR12015">
    <property type="entry name" value="SMALL INDUCIBLE CYTOKINE A"/>
    <property type="match status" value="1"/>
</dbReference>
<comment type="subcellular location">
    <subcellularLocation>
        <location evidence="1">Secreted</location>
    </subcellularLocation>
</comment>
<comment type="similarity">
    <text evidence="2">Belongs to the intercrine alpha (chemokine CxC) family.</text>
</comment>
<evidence type="ECO:0000256" key="1">
    <source>
        <dbReference type="ARBA" id="ARBA00004613"/>
    </source>
</evidence>
<keyword evidence="5" id="KW-0732">Signal</keyword>
<dbReference type="PRINTS" id="PR00437">
    <property type="entry name" value="SMALLCYTKCXC"/>
</dbReference>
<keyword evidence="3" id="KW-0202">Cytokine</keyword>
<dbReference type="RefSeq" id="XP_004703255.1">
    <property type="nucleotide sequence ID" value="XM_004703198.2"/>
</dbReference>
<protein>
    <submittedName>
        <fullName evidence="8">Alveolar macrophage chemotactic factor</fullName>
    </submittedName>
</protein>
<dbReference type="InterPro" id="IPR001089">
    <property type="entry name" value="Chemokine_CXC"/>
</dbReference>
<dbReference type="PRINTS" id="PR00436">
    <property type="entry name" value="INTERLEUKIN8"/>
</dbReference>
<feature type="domain" description="Chemokine interleukin-8-like" evidence="6">
    <location>
        <begin position="46"/>
        <end position="107"/>
    </location>
</feature>
<evidence type="ECO:0000259" key="6">
    <source>
        <dbReference type="SMART" id="SM00199"/>
    </source>
</evidence>
<dbReference type="CDD" id="cd00273">
    <property type="entry name" value="Chemokine_CXC"/>
    <property type="match status" value="1"/>
</dbReference>
<sequence length="115" mass="12441">MPPRSNPAARVPGRSGSLCKLLALLLLLAPPRPLVRAGPVSTVLRELRCLCLGYTPGIRPKMIRNLQVIAAGPQCPKVEVIVTLRKSGKEVCINPEAPLFKKAIKKILDSGKQKD</sequence>
<feature type="chain" id="PRO_5047118299" evidence="5">
    <location>
        <begin position="38"/>
        <end position="115"/>
    </location>
</feature>
<dbReference type="InterPro" id="IPR001811">
    <property type="entry name" value="Chemokine_IL8-like_dom"/>
</dbReference>
<gene>
    <name evidence="8" type="primary">LOC101638057</name>
</gene>
<dbReference type="PANTHER" id="PTHR12015:SF201">
    <property type="entry name" value="C-X-C MOTIF CHEMOKINE 6"/>
    <property type="match status" value="1"/>
</dbReference>
<dbReference type="Gene3D" id="2.40.50.40">
    <property type="match status" value="1"/>
</dbReference>
<dbReference type="InterPro" id="IPR036048">
    <property type="entry name" value="Interleukin_8-like_sf"/>
</dbReference>
<evidence type="ECO:0000256" key="5">
    <source>
        <dbReference type="SAM" id="SignalP"/>
    </source>
</evidence>
<evidence type="ECO:0000313" key="8">
    <source>
        <dbReference type="RefSeq" id="XP_004703255.1"/>
    </source>
</evidence>
<organism evidence="7 8">
    <name type="scientific">Echinops telfairi</name>
    <name type="common">Lesser hedgehog tenrec</name>
    <dbReference type="NCBI Taxonomy" id="9371"/>
    <lineage>
        <taxon>Eukaryota</taxon>
        <taxon>Metazoa</taxon>
        <taxon>Chordata</taxon>
        <taxon>Craniata</taxon>
        <taxon>Vertebrata</taxon>
        <taxon>Euteleostomi</taxon>
        <taxon>Mammalia</taxon>
        <taxon>Eutheria</taxon>
        <taxon>Afrotheria</taxon>
        <taxon>Tenrecidae</taxon>
        <taxon>Tenrecinae</taxon>
        <taxon>Echinops</taxon>
    </lineage>
</organism>
<keyword evidence="4" id="KW-0964">Secreted</keyword>
<dbReference type="InterPro" id="IPR033899">
    <property type="entry name" value="CXC_Chemokine_domain"/>
</dbReference>
<dbReference type="Pfam" id="PF00048">
    <property type="entry name" value="IL8"/>
    <property type="match status" value="1"/>
</dbReference>
<dbReference type="SUPFAM" id="SSF54117">
    <property type="entry name" value="Interleukin 8-like chemokines"/>
    <property type="match status" value="1"/>
</dbReference>
<evidence type="ECO:0000256" key="2">
    <source>
        <dbReference type="ARBA" id="ARBA00010665"/>
    </source>
</evidence>
<reference evidence="8" key="1">
    <citation type="submission" date="2025-08" db="UniProtKB">
        <authorList>
            <consortium name="RefSeq"/>
        </authorList>
    </citation>
    <scope>IDENTIFICATION</scope>
</reference>
<dbReference type="Proteomes" id="UP000694863">
    <property type="component" value="Unplaced"/>
</dbReference>
<dbReference type="InterPro" id="IPR039809">
    <property type="entry name" value="Chemokine_b/g/d"/>
</dbReference>